<protein>
    <submittedName>
        <fullName evidence="1">Uncharacterized protein</fullName>
    </submittedName>
</protein>
<name>A0A4Z2FM42_9TELE</name>
<dbReference type="AlphaFoldDB" id="A0A4Z2FM42"/>
<comment type="caution">
    <text evidence="1">The sequence shown here is derived from an EMBL/GenBank/DDBJ whole genome shotgun (WGS) entry which is preliminary data.</text>
</comment>
<reference evidence="1 2" key="1">
    <citation type="submission" date="2019-03" db="EMBL/GenBank/DDBJ databases">
        <title>First draft genome of Liparis tanakae, snailfish: a comprehensive survey of snailfish specific genes.</title>
        <authorList>
            <person name="Kim W."/>
            <person name="Song I."/>
            <person name="Jeong J.-H."/>
            <person name="Kim D."/>
            <person name="Kim S."/>
            <person name="Ryu S."/>
            <person name="Song J.Y."/>
            <person name="Lee S.K."/>
        </authorList>
    </citation>
    <scope>NUCLEOTIDE SEQUENCE [LARGE SCALE GENOMIC DNA]</scope>
    <source>
        <tissue evidence="1">Muscle</tissue>
    </source>
</reference>
<organism evidence="1 2">
    <name type="scientific">Liparis tanakae</name>
    <name type="common">Tanaka's snailfish</name>
    <dbReference type="NCBI Taxonomy" id="230148"/>
    <lineage>
        <taxon>Eukaryota</taxon>
        <taxon>Metazoa</taxon>
        <taxon>Chordata</taxon>
        <taxon>Craniata</taxon>
        <taxon>Vertebrata</taxon>
        <taxon>Euteleostomi</taxon>
        <taxon>Actinopterygii</taxon>
        <taxon>Neopterygii</taxon>
        <taxon>Teleostei</taxon>
        <taxon>Neoteleostei</taxon>
        <taxon>Acanthomorphata</taxon>
        <taxon>Eupercaria</taxon>
        <taxon>Perciformes</taxon>
        <taxon>Cottioidei</taxon>
        <taxon>Cottales</taxon>
        <taxon>Liparidae</taxon>
        <taxon>Liparis</taxon>
    </lineage>
</organism>
<gene>
    <name evidence="1" type="ORF">EYF80_047508</name>
</gene>
<proteinExistence type="predicted"/>
<dbReference type="Proteomes" id="UP000314294">
    <property type="component" value="Unassembled WGS sequence"/>
</dbReference>
<evidence type="ECO:0000313" key="1">
    <source>
        <dbReference type="EMBL" id="TNN42316.1"/>
    </source>
</evidence>
<sequence length="60" mass="6211">MNQCIDAGQRPNLSDRVGMSQIYSVYTLASGINKYPGCSGAVFTRHTDTISGGGAAALTS</sequence>
<dbReference type="EMBL" id="SRLO01001045">
    <property type="protein sequence ID" value="TNN42316.1"/>
    <property type="molecule type" value="Genomic_DNA"/>
</dbReference>
<accession>A0A4Z2FM42</accession>
<evidence type="ECO:0000313" key="2">
    <source>
        <dbReference type="Proteomes" id="UP000314294"/>
    </source>
</evidence>
<keyword evidence="2" id="KW-1185">Reference proteome</keyword>